<reference evidence="10 11" key="1">
    <citation type="journal article" date="2019" name="Int. J. Syst. Evol. Microbiol.">
        <title>The Global Catalogue of Microorganisms (GCM) 10K type strain sequencing project: providing services to taxonomists for standard genome sequencing and annotation.</title>
        <authorList>
            <consortium name="The Broad Institute Genomics Platform"/>
            <consortium name="The Broad Institute Genome Sequencing Center for Infectious Disease"/>
            <person name="Wu L."/>
            <person name="Ma J."/>
        </authorList>
    </citation>
    <scope>NUCLEOTIDE SEQUENCE [LARGE SCALE GENOMIC DNA]</scope>
    <source>
        <strain evidence="10 11">JCM 11444</strain>
    </source>
</reference>
<evidence type="ECO:0000256" key="4">
    <source>
        <dbReference type="ARBA" id="ARBA00022827"/>
    </source>
</evidence>
<dbReference type="Gene3D" id="2.40.110.10">
    <property type="entry name" value="Butyryl-CoA Dehydrogenase, subunit A, domain 2"/>
    <property type="match status" value="1"/>
</dbReference>
<evidence type="ECO:0000256" key="6">
    <source>
        <dbReference type="SAM" id="MobiDB-lite"/>
    </source>
</evidence>
<evidence type="ECO:0000259" key="9">
    <source>
        <dbReference type="Pfam" id="PF02771"/>
    </source>
</evidence>
<comment type="caution">
    <text evidence="10">The sequence shown here is derived from an EMBL/GenBank/DDBJ whole genome shotgun (WGS) entry which is preliminary data.</text>
</comment>
<keyword evidence="5" id="KW-0560">Oxidoreductase</keyword>
<evidence type="ECO:0000259" key="7">
    <source>
        <dbReference type="Pfam" id="PF00441"/>
    </source>
</evidence>
<protein>
    <submittedName>
        <fullName evidence="10">Acyl-CoA dehydrogenase</fullName>
    </submittedName>
</protein>
<dbReference type="EMBL" id="BAAAID010000053">
    <property type="protein sequence ID" value="GAA0946812.1"/>
    <property type="molecule type" value="Genomic_DNA"/>
</dbReference>
<dbReference type="InterPro" id="IPR037069">
    <property type="entry name" value="AcylCoA_DH/ox_N_sf"/>
</dbReference>
<evidence type="ECO:0000259" key="8">
    <source>
        <dbReference type="Pfam" id="PF02770"/>
    </source>
</evidence>
<comment type="cofactor">
    <cofactor evidence="1 5">
        <name>FAD</name>
        <dbReference type="ChEBI" id="CHEBI:57692"/>
    </cofactor>
</comment>
<evidence type="ECO:0000313" key="11">
    <source>
        <dbReference type="Proteomes" id="UP001500418"/>
    </source>
</evidence>
<accession>A0ABN1QSR7</accession>
<dbReference type="InterPro" id="IPR009100">
    <property type="entry name" value="AcylCoA_DH/oxidase_NM_dom_sf"/>
</dbReference>
<organism evidence="10 11">
    <name type="scientific">Streptomyces rhizosphaericus</name>
    <dbReference type="NCBI Taxonomy" id="114699"/>
    <lineage>
        <taxon>Bacteria</taxon>
        <taxon>Bacillati</taxon>
        <taxon>Actinomycetota</taxon>
        <taxon>Actinomycetes</taxon>
        <taxon>Kitasatosporales</taxon>
        <taxon>Streptomycetaceae</taxon>
        <taxon>Streptomyces</taxon>
        <taxon>Streptomyces violaceusniger group</taxon>
    </lineage>
</organism>
<dbReference type="Proteomes" id="UP001500418">
    <property type="component" value="Unassembled WGS sequence"/>
</dbReference>
<feature type="domain" description="Acyl-CoA oxidase/dehydrogenase middle" evidence="8">
    <location>
        <begin position="135"/>
        <end position="226"/>
    </location>
</feature>
<evidence type="ECO:0000256" key="1">
    <source>
        <dbReference type="ARBA" id="ARBA00001974"/>
    </source>
</evidence>
<gene>
    <name evidence="10" type="ORF">GCM10009575_066830</name>
</gene>
<dbReference type="SUPFAM" id="SSF56645">
    <property type="entry name" value="Acyl-CoA dehydrogenase NM domain-like"/>
    <property type="match status" value="1"/>
</dbReference>
<dbReference type="PANTHER" id="PTHR43884:SF19">
    <property type="entry name" value="ACYL-COA DEHYDROGENASE FADE4-RELATED"/>
    <property type="match status" value="1"/>
</dbReference>
<dbReference type="InterPro" id="IPR046373">
    <property type="entry name" value="Acyl-CoA_Oxase/DH_mid-dom_sf"/>
</dbReference>
<keyword evidence="3 5" id="KW-0285">Flavoprotein</keyword>
<dbReference type="InterPro" id="IPR013786">
    <property type="entry name" value="AcylCoA_DH/ox_N"/>
</dbReference>
<keyword evidence="4 5" id="KW-0274">FAD</keyword>
<dbReference type="Pfam" id="PF00441">
    <property type="entry name" value="Acyl-CoA_dh_1"/>
    <property type="match status" value="1"/>
</dbReference>
<evidence type="ECO:0000256" key="3">
    <source>
        <dbReference type="ARBA" id="ARBA00022630"/>
    </source>
</evidence>
<evidence type="ECO:0000313" key="10">
    <source>
        <dbReference type="EMBL" id="GAA0946812.1"/>
    </source>
</evidence>
<proteinExistence type="inferred from homology"/>
<dbReference type="InterPro" id="IPR009075">
    <property type="entry name" value="AcylCo_DH/oxidase_C"/>
</dbReference>
<evidence type="ECO:0000256" key="5">
    <source>
        <dbReference type="RuleBase" id="RU362125"/>
    </source>
</evidence>
<dbReference type="InterPro" id="IPR036250">
    <property type="entry name" value="AcylCo_DH-like_C"/>
</dbReference>
<dbReference type="Gene3D" id="1.10.540.10">
    <property type="entry name" value="Acyl-CoA dehydrogenase/oxidase, N-terminal domain"/>
    <property type="match status" value="1"/>
</dbReference>
<dbReference type="InterPro" id="IPR006091">
    <property type="entry name" value="Acyl-CoA_Oxase/DH_mid-dom"/>
</dbReference>
<keyword evidence="11" id="KW-1185">Reference proteome</keyword>
<dbReference type="Gene3D" id="1.20.140.10">
    <property type="entry name" value="Butyryl-CoA Dehydrogenase, subunit A, domain 3"/>
    <property type="match status" value="1"/>
</dbReference>
<name>A0ABN1QSR7_9ACTN</name>
<comment type="similarity">
    <text evidence="2 5">Belongs to the acyl-CoA dehydrogenase family.</text>
</comment>
<sequence>MNEPAPEAVRSESTPQGALTPEALEELLGDPNDPANPYGFAAAVDRDEHDAFPTELCRALVDAGFHLNYLPKEWGGGFESFDRSLTLVRAAARRDVNVMPGTMFSIIAATCLQLHGREDQRERVAAILRRGGAVAFALTEADHGSELLANDVELADGVLRGEKWLVGNGRCAEALYVVARTGPRGPGAFSALLLDEPQMSDSRLVRMPAPRIGGMRGIDLARIGFDALPVPESALVGTAGEGLEVAVKAQQAVRLMSMAGSLGIADSALRLTVEFAAGRRVGRTTLAEVPYARRELATAAAALLAADAVALAAARGVHGFPEAFSVWGPVAKHVVAEASGDLVRRCGGILATRSVLRDGAPGAGVFQKLERDTAVVRVIDASPLANLRSYAGQLPTLLRTPATADPDTLPGVLRLDASLPPYRPGCLDLVTRGADPLLIGLAQAAAMVTARAEVAGLLVRLTDAVAVLPDEADAARRPGADPNVLVDLAERYAWLHSAAACVHLWAANRDRALYGAEPGSAEWLGAAVGYLLARAEGVDPRRYAAALAPAFDVVAALCDHHLLCTAQPVRLAGTPHRRSSCPRPI</sequence>
<feature type="region of interest" description="Disordered" evidence="6">
    <location>
        <begin position="1"/>
        <end position="31"/>
    </location>
</feature>
<dbReference type="Pfam" id="PF02771">
    <property type="entry name" value="Acyl-CoA_dh_N"/>
    <property type="match status" value="1"/>
</dbReference>
<dbReference type="SUPFAM" id="SSF47203">
    <property type="entry name" value="Acyl-CoA dehydrogenase C-terminal domain-like"/>
    <property type="match status" value="1"/>
</dbReference>
<dbReference type="Pfam" id="PF02770">
    <property type="entry name" value="Acyl-CoA_dh_M"/>
    <property type="match status" value="1"/>
</dbReference>
<dbReference type="PANTHER" id="PTHR43884">
    <property type="entry name" value="ACYL-COA DEHYDROGENASE"/>
    <property type="match status" value="1"/>
</dbReference>
<feature type="domain" description="Acyl-CoA dehydrogenase/oxidase N-terminal" evidence="9">
    <location>
        <begin position="44"/>
        <end position="124"/>
    </location>
</feature>
<feature type="domain" description="Acyl-CoA dehydrogenase/oxidase C-terminal" evidence="7">
    <location>
        <begin position="240"/>
        <end position="377"/>
    </location>
</feature>
<evidence type="ECO:0000256" key="2">
    <source>
        <dbReference type="ARBA" id="ARBA00009347"/>
    </source>
</evidence>